<dbReference type="AlphaFoldDB" id="A0AAU9RQL7"/>
<reference evidence="2 3" key="1">
    <citation type="submission" date="2022-03" db="EMBL/GenBank/DDBJ databases">
        <authorList>
            <person name="Nunn A."/>
            <person name="Chopra R."/>
            <person name="Nunn A."/>
            <person name="Contreras Garrido A."/>
        </authorList>
    </citation>
    <scope>NUCLEOTIDE SEQUENCE [LARGE SCALE GENOMIC DNA]</scope>
</reference>
<sequence>MHPFTGLAKGFTDLQRMGVGLFVSVLSLAAAAIVEMVPLRLVRELDLVDNLALGFGVNSI</sequence>
<protein>
    <recommendedName>
        <fullName evidence="4">MFS transporter</fullName>
    </recommendedName>
</protein>
<proteinExistence type="predicted"/>
<organism evidence="2 3">
    <name type="scientific">Thlaspi arvense</name>
    <name type="common">Field penny-cress</name>
    <dbReference type="NCBI Taxonomy" id="13288"/>
    <lineage>
        <taxon>Eukaryota</taxon>
        <taxon>Viridiplantae</taxon>
        <taxon>Streptophyta</taxon>
        <taxon>Embryophyta</taxon>
        <taxon>Tracheophyta</taxon>
        <taxon>Spermatophyta</taxon>
        <taxon>Magnoliopsida</taxon>
        <taxon>eudicotyledons</taxon>
        <taxon>Gunneridae</taxon>
        <taxon>Pentapetalae</taxon>
        <taxon>rosids</taxon>
        <taxon>malvids</taxon>
        <taxon>Brassicales</taxon>
        <taxon>Brassicaceae</taxon>
        <taxon>Thlaspideae</taxon>
        <taxon>Thlaspi</taxon>
    </lineage>
</organism>
<evidence type="ECO:0000313" key="2">
    <source>
        <dbReference type="EMBL" id="CAH2045791.1"/>
    </source>
</evidence>
<gene>
    <name evidence="2" type="ORF">TAV2_LOCUS5751</name>
</gene>
<evidence type="ECO:0008006" key="4">
    <source>
        <dbReference type="Google" id="ProtNLM"/>
    </source>
</evidence>
<keyword evidence="3" id="KW-1185">Reference proteome</keyword>
<keyword evidence="1" id="KW-1133">Transmembrane helix</keyword>
<evidence type="ECO:0000313" key="3">
    <source>
        <dbReference type="Proteomes" id="UP000836841"/>
    </source>
</evidence>
<feature type="transmembrane region" description="Helical" evidence="1">
    <location>
        <begin position="17"/>
        <end position="37"/>
    </location>
</feature>
<evidence type="ECO:0000256" key="1">
    <source>
        <dbReference type="SAM" id="Phobius"/>
    </source>
</evidence>
<dbReference type="InterPro" id="IPR036259">
    <property type="entry name" value="MFS_trans_sf"/>
</dbReference>
<dbReference type="Gene3D" id="1.20.1250.20">
    <property type="entry name" value="MFS general substrate transporter like domains"/>
    <property type="match status" value="1"/>
</dbReference>
<dbReference type="Proteomes" id="UP000836841">
    <property type="component" value="Chromosome 2"/>
</dbReference>
<keyword evidence="1" id="KW-0472">Membrane</keyword>
<accession>A0AAU9RQL7</accession>
<keyword evidence="1" id="KW-0812">Transmembrane</keyword>
<name>A0AAU9RQL7_THLAR</name>
<dbReference type="EMBL" id="OU466858">
    <property type="protein sequence ID" value="CAH2045791.1"/>
    <property type="molecule type" value="Genomic_DNA"/>
</dbReference>